<feature type="domain" description="Non-haem dioxygenase N-terminal" evidence="2">
    <location>
        <begin position="34"/>
        <end position="103"/>
    </location>
</feature>
<dbReference type="InterPro" id="IPR050231">
    <property type="entry name" value="Iron_ascorbate_oxido_reductase"/>
</dbReference>
<dbReference type="InterPro" id="IPR044861">
    <property type="entry name" value="IPNS-like_FE2OG_OXY"/>
</dbReference>
<dbReference type="Pfam" id="PF14226">
    <property type="entry name" value="DIOX_N"/>
    <property type="match status" value="1"/>
</dbReference>
<evidence type="ECO:0000313" key="4">
    <source>
        <dbReference type="Proteomes" id="UP001497600"/>
    </source>
</evidence>
<reference evidence="3 4" key="1">
    <citation type="submission" date="2024-01" db="EMBL/GenBank/DDBJ databases">
        <authorList>
            <consortium name="Genoscope - CEA"/>
            <person name="William W."/>
        </authorList>
    </citation>
    <scope>NUCLEOTIDE SEQUENCE [LARGE SCALE GENOMIC DNA]</scope>
    <source>
        <strain evidence="3 4">29B2s-10</strain>
    </source>
</reference>
<dbReference type="Gene3D" id="2.60.120.330">
    <property type="entry name" value="B-lactam Antibiotic, Isopenicillin N Synthase, Chain"/>
    <property type="match status" value="1"/>
</dbReference>
<name>A0ABP0EDJ2_9ASCO</name>
<dbReference type="PANTHER" id="PTHR47990">
    <property type="entry name" value="2-OXOGLUTARATE (2OG) AND FE(II)-DEPENDENT OXYGENASE SUPERFAMILY PROTEIN-RELATED"/>
    <property type="match status" value="1"/>
</dbReference>
<dbReference type="Pfam" id="PF03171">
    <property type="entry name" value="2OG-FeII_Oxy"/>
    <property type="match status" value="1"/>
</dbReference>
<dbReference type="InterPro" id="IPR026992">
    <property type="entry name" value="DIOX_N"/>
</dbReference>
<dbReference type="InterPro" id="IPR027443">
    <property type="entry name" value="IPNS-like_sf"/>
</dbReference>
<evidence type="ECO:0000313" key="3">
    <source>
        <dbReference type="EMBL" id="CAK7903852.1"/>
    </source>
</evidence>
<gene>
    <name evidence="3" type="ORF">CAAN4_D06590</name>
</gene>
<evidence type="ECO:0008006" key="5">
    <source>
        <dbReference type="Google" id="ProtNLM"/>
    </source>
</evidence>
<evidence type="ECO:0000259" key="2">
    <source>
        <dbReference type="Pfam" id="PF14226"/>
    </source>
</evidence>
<sequence>MSEQKDIDIKYNLRPFEDPPVTKIDVQALRLQSLDLSLFKDGDEFLEQRKELANLLEKGISTSGFFNLVNFGIEPKQIERLRSIAQSILELPESVQHKYLAGAIKKEDEDPNVSIGAERAQGFKPKGYWPIKDGVRDSIVFYNFRDITKENTEEEIKRHPEIIQEYFEEIGNYYKTLRNVVQPKLLRLCDLILQIPEGSLQKYFDSSENNEDRAGSRGRFMMYQPYENENLAKQADSTFLRGHSDLGGFTYITSQPVLSLQIKDYFTGDWKYVDHVPGSLIVNVGDALEFISGGLFKACIHRVVQPPLDQRNSNRLVLIYFCSPNENSPLYPHDLNSPRLKELGLTKEDKLKDWEDIQFKHWNDIKGKVLGRRDAGTKNLLKFHGRSIERWHHIANDSAKSTTSV</sequence>
<proteinExistence type="predicted"/>
<organism evidence="3 4">
    <name type="scientific">[Candida] anglica</name>
    <dbReference type="NCBI Taxonomy" id="148631"/>
    <lineage>
        <taxon>Eukaryota</taxon>
        <taxon>Fungi</taxon>
        <taxon>Dikarya</taxon>
        <taxon>Ascomycota</taxon>
        <taxon>Saccharomycotina</taxon>
        <taxon>Pichiomycetes</taxon>
        <taxon>Debaryomycetaceae</taxon>
        <taxon>Kurtzmaniella</taxon>
    </lineage>
</organism>
<protein>
    <recommendedName>
        <fullName evidence="5">Fe2OG dioxygenase domain-containing protein</fullName>
    </recommendedName>
</protein>
<dbReference type="EMBL" id="OZ004256">
    <property type="protein sequence ID" value="CAK7903852.1"/>
    <property type="molecule type" value="Genomic_DNA"/>
</dbReference>
<keyword evidence="4" id="KW-1185">Reference proteome</keyword>
<evidence type="ECO:0000259" key="1">
    <source>
        <dbReference type="Pfam" id="PF03171"/>
    </source>
</evidence>
<accession>A0ABP0EDJ2</accession>
<feature type="domain" description="Isopenicillin N synthase-like Fe(2+) 2OG dioxygenase" evidence="1">
    <location>
        <begin position="238"/>
        <end position="324"/>
    </location>
</feature>
<dbReference type="SUPFAM" id="SSF51197">
    <property type="entry name" value="Clavaminate synthase-like"/>
    <property type="match status" value="1"/>
</dbReference>
<dbReference type="Proteomes" id="UP001497600">
    <property type="component" value="Chromosome D"/>
</dbReference>